<name>A0A0N0U4U5_9HYME</name>
<evidence type="ECO:0000313" key="1">
    <source>
        <dbReference type="EMBL" id="KOX73278.1"/>
    </source>
</evidence>
<evidence type="ECO:0000313" key="2">
    <source>
        <dbReference type="Proteomes" id="UP000053105"/>
    </source>
</evidence>
<accession>A0A0N0U4U5</accession>
<protein>
    <submittedName>
        <fullName evidence="1">Uncharacterized protein</fullName>
    </submittedName>
</protein>
<gene>
    <name evidence="1" type="ORF">WN51_01135</name>
</gene>
<keyword evidence="2" id="KW-1185">Reference proteome</keyword>
<sequence>MDVKVKVRTKSDLMSTQIVEQVYYSERVNIELPIKIINVQARLLDLEFLYKLIFLRTELWKKIVSRILQETLFICLNDLYVEHYALKYVGCPGIKSCRTSIAIDNNNWYVQRIINFKSKIFNIKFKPTARIFAKLYRSSSDPTMSNHTSQD</sequence>
<dbReference type="Proteomes" id="UP000053105">
    <property type="component" value="Unassembled WGS sequence"/>
</dbReference>
<dbReference type="AlphaFoldDB" id="A0A0N0U4U5"/>
<dbReference type="EMBL" id="KQ435800">
    <property type="protein sequence ID" value="KOX73278.1"/>
    <property type="molecule type" value="Genomic_DNA"/>
</dbReference>
<proteinExistence type="predicted"/>
<organism evidence="1 2">
    <name type="scientific">Melipona quadrifasciata</name>
    <dbReference type="NCBI Taxonomy" id="166423"/>
    <lineage>
        <taxon>Eukaryota</taxon>
        <taxon>Metazoa</taxon>
        <taxon>Ecdysozoa</taxon>
        <taxon>Arthropoda</taxon>
        <taxon>Hexapoda</taxon>
        <taxon>Insecta</taxon>
        <taxon>Pterygota</taxon>
        <taxon>Neoptera</taxon>
        <taxon>Endopterygota</taxon>
        <taxon>Hymenoptera</taxon>
        <taxon>Apocrita</taxon>
        <taxon>Aculeata</taxon>
        <taxon>Apoidea</taxon>
        <taxon>Anthophila</taxon>
        <taxon>Apidae</taxon>
        <taxon>Melipona</taxon>
    </lineage>
</organism>
<reference evidence="1 2" key="1">
    <citation type="submission" date="2015-07" db="EMBL/GenBank/DDBJ databases">
        <title>The genome of Melipona quadrifasciata.</title>
        <authorList>
            <person name="Pan H."/>
            <person name="Kapheim K."/>
        </authorList>
    </citation>
    <scope>NUCLEOTIDE SEQUENCE [LARGE SCALE GENOMIC DNA]</scope>
    <source>
        <strain evidence="1">0111107301</strain>
        <tissue evidence="1">Whole body</tissue>
    </source>
</reference>